<dbReference type="AlphaFoldDB" id="A0A419SBL0"/>
<proteinExistence type="predicted"/>
<comment type="caution">
    <text evidence="2">The sequence shown here is derived from an EMBL/GenBank/DDBJ whole genome shotgun (WGS) entry which is preliminary data.</text>
</comment>
<keyword evidence="2" id="KW-0378">Hydrolase</keyword>
<dbReference type="Gene3D" id="3.40.50.1820">
    <property type="entry name" value="alpha/beta hydrolase"/>
    <property type="match status" value="1"/>
</dbReference>
<keyword evidence="3" id="KW-1185">Reference proteome</keyword>
<evidence type="ECO:0000313" key="2">
    <source>
        <dbReference type="EMBL" id="RKD20205.1"/>
    </source>
</evidence>
<accession>A0A419SBL0</accession>
<gene>
    <name evidence="2" type="ORF">BCY91_00845</name>
</gene>
<name>A0A419SBL0_9SPHI</name>
<evidence type="ECO:0000259" key="1">
    <source>
        <dbReference type="Pfam" id="PF00561"/>
    </source>
</evidence>
<dbReference type="EMBL" id="MBTA01000001">
    <property type="protein sequence ID" value="RKD20205.1"/>
    <property type="molecule type" value="Genomic_DNA"/>
</dbReference>
<protein>
    <submittedName>
        <fullName evidence="2">Alpha/beta hydrolase</fullName>
    </submittedName>
</protein>
<dbReference type="InterPro" id="IPR000073">
    <property type="entry name" value="AB_hydrolase_1"/>
</dbReference>
<evidence type="ECO:0000313" key="3">
    <source>
        <dbReference type="Proteomes" id="UP000283433"/>
    </source>
</evidence>
<dbReference type="SUPFAM" id="SSF53474">
    <property type="entry name" value="alpha/beta-Hydrolases"/>
    <property type="match status" value="1"/>
</dbReference>
<feature type="domain" description="AB hydrolase-1" evidence="1">
    <location>
        <begin position="24"/>
        <end position="129"/>
    </location>
</feature>
<dbReference type="InterPro" id="IPR029058">
    <property type="entry name" value="AB_hydrolase_fold"/>
</dbReference>
<reference evidence="2 3" key="1">
    <citation type="submission" date="2016-07" db="EMBL/GenBank/DDBJ databases">
        <title>Genome of Pelobium manganitolerans.</title>
        <authorList>
            <person name="Wu S."/>
            <person name="Wang G."/>
        </authorList>
    </citation>
    <scope>NUCLEOTIDE SEQUENCE [LARGE SCALE GENOMIC DNA]</scope>
    <source>
        <strain evidence="2 3">YS-25</strain>
    </source>
</reference>
<dbReference type="Proteomes" id="UP000283433">
    <property type="component" value="Unassembled WGS sequence"/>
</dbReference>
<dbReference type="OrthoDB" id="975949at2"/>
<dbReference type="GO" id="GO:0016787">
    <property type="term" value="F:hydrolase activity"/>
    <property type="evidence" value="ECO:0007669"/>
    <property type="project" value="UniProtKB-KW"/>
</dbReference>
<organism evidence="2 3">
    <name type="scientific">Pelobium manganitolerans</name>
    <dbReference type="NCBI Taxonomy" id="1842495"/>
    <lineage>
        <taxon>Bacteria</taxon>
        <taxon>Pseudomonadati</taxon>
        <taxon>Bacteroidota</taxon>
        <taxon>Sphingobacteriia</taxon>
        <taxon>Sphingobacteriales</taxon>
        <taxon>Sphingobacteriaceae</taxon>
        <taxon>Pelobium</taxon>
    </lineage>
</organism>
<sequence length="273" mass="31376">MTSHFYQHPLVKLHYYKFGNGPKAMLCFHGYGMHGRQFTLLEESLGQQYTFYGFDLFFHKQTVLQNTELEHVKNGISKADLAQLFVDFCREQGIERFSLLSYSMGSFYAATLAEKIPEKIECYITAAPSNLKPGRIITFLSANKIGNKLLERLALSDKAMIRLLELLKKGKIIDKKAHEILFREIATPELRFSFFACATYLRFLKTDLPLFIRQLNKHDIPSIFIFGKRDKSYPASIGKGTIPKIEHAKQVLLDENHDLVKQNFAQTLTNLLS</sequence>
<dbReference type="Pfam" id="PF00561">
    <property type="entry name" value="Abhydrolase_1"/>
    <property type="match status" value="1"/>
</dbReference>